<dbReference type="EMBL" id="AUWU02000005">
    <property type="protein sequence ID" value="KAH0573211.1"/>
    <property type="molecule type" value="Genomic_DNA"/>
</dbReference>
<dbReference type="Gene3D" id="3.40.1280.30">
    <property type="match status" value="1"/>
</dbReference>
<dbReference type="InterPro" id="IPR007356">
    <property type="entry name" value="tRNA_m1G_MeTrfase_euk"/>
</dbReference>
<accession>V6LBF8</accession>
<reference evidence="8 9" key="1">
    <citation type="journal article" date="2014" name="PLoS Genet.">
        <title>The Genome of Spironucleus salmonicida Highlights a Fish Pathogen Adapted to Fluctuating Environments.</title>
        <authorList>
            <person name="Xu F."/>
            <person name="Jerlstrom-Hultqvist J."/>
            <person name="Einarsson E."/>
            <person name="Astvaldsson A."/>
            <person name="Svard S.G."/>
            <person name="Andersson J.O."/>
        </authorList>
    </citation>
    <scope>NUCLEOTIDE SEQUENCE</scope>
    <source>
        <strain evidence="9">ATCC 50377</strain>
    </source>
</reference>
<feature type="domain" description="SAM-dependent MTase TRM10-type" evidence="7">
    <location>
        <begin position="55"/>
        <end position="250"/>
    </location>
</feature>
<feature type="region of interest" description="Disordered" evidence="6">
    <location>
        <begin position="1"/>
        <end position="25"/>
    </location>
</feature>
<dbReference type="PANTHER" id="PTHR13563">
    <property type="entry name" value="TRNA (GUANINE-9-) METHYLTRANSFERASE"/>
    <property type="match status" value="1"/>
</dbReference>
<evidence type="ECO:0000313" key="10">
    <source>
        <dbReference type="Proteomes" id="UP000018208"/>
    </source>
</evidence>
<dbReference type="InterPro" id="IPR038459">
    <property type="entry name" value="MT_TRM10-typ_sf"/>
</dbReference>
<evidence type="ECO:0000256" key="6">
    <source>
        <dbReference type="SAM" id="MobiDB-lite"/>
    </source>
</evidence>
<evidence type="ECO:0000256" key="5">
    <source>
        <dbReference type="ARBA" id="ARBA00048434"/>
    </source>
</evidence>
<evidence type="ECO:0000256" key="2">
    <source>
        <dbReference type="ARBA" id="ARBA00022603"/>
    </source>
</evidence>
<sequence>MPSWKEVREKEKQANLQRKSDRREVQLQQMTTEQLEIYDEAHRIFKIEKINEQRAEKQIQKSRAQQAKPLIIDLAYYELMKPAEIKSLHQQIMFCYSISLKSLNPLKMSLYNYKEQVLEMQKVHGFDDWIIDKTDTTLDEQIKGLRENGKDVPYIYLSGDAETEISSFDVSKIYIIGGLVDRNRHKNAALNRANELGIPSVKINLKQFAQLKSSQIIAVNHIFEMMTKLNENGDLKEAVLEVLPGRKVQKAK</sequence>
<keyword evidence="4" id="KW-0949">S-adenosyl-L-methionine</keyword>
<dbReference type="GO" id="GO:0002939">
    <property type="term" value="P:tRNA N1-guanine methylation"/>
    <property type="evidence" value="ECO:0007669"/>
    <property type="project" value="TreeGrafter"/>
</dbReference>
<evidence type="ECO:0000256" key="3">
    <source>
        <dbReference type="ARBA" id="ARBA00022679"/>
    </source>
</evidence>
<name>V6LBF8_9EUKA</name>
<gene>
    <name evidence="8" type="ORF">SS50377_18623</name>
    <name evidence="9" type="ORF">SS50377_25331</name>
</gene>
<evidence type="ECO:0000313" key="8">
    <source>
        <dbReference type="EMBL" id="EST41790.1"/>
    </source>
</evidence>
<dbReference type="InterPro" id="IPR028564">
    <property type="entry name" value="MT_TRM10-typ"/>
</dbReference>
<reference evidence="9" key="2">
    <citation type="submission" date="2020-12" db="EMBL/GenBank/DDBJ databases">
        <title>New Spironucleus salmonicida genome in near-complete chromosomes.</title>
        <authorList>
            <person name="Xu F."/>
            <person name="Kurt Z."/>
            <person name="Jimenez-Gonzalez A."/>
            <person name="Astvaldsson A."/>
            <person name="Andersson J.O."/>
            <person name="Svard S.G."/>
        </authorList>
    </citation>
    <scope>NUCLEOTIDE SEQUENCE</scope>
    <source>
        <strain evidence="9">ATCC 50377</strain>
    </source>
</reference>
<evidence type="ECO:0000256" key="4">
    <source>
        <dbReference type="ARBA" id="ARBA00022691"/>
    </source>
</evidence>
<dbReference type="EMBL" id="KI546167">
    <property type="protein sequence ID" value="EST41790.1"/>
    <property type="molecule type" value="Genomic_DNA"/>
</dbReference>
<proteinExistence type="predicted"/>
<dbReference type="AlphaFoldDB" id="V6LBF8"/>
<keyword evidence="3 8" id="KW-0808">Transferase</keyword>
<comment type="catalytic activity">
    <reaction evidence="5">
        <text>guanosine(9) in tRNA + S-adenosyl-L-methionine = N(1)-methylguanosine(9) in tRNA + S-adenosyl-L-homocysteine + H(+)</text>
        <dbReference type="Rhea" id="RHEA:43156"/>
        <dbReference type="Rhea" id="RHEA-COMP:10367"/>
        <dbReference type="Rhea" id="RHEA-COMP:10368"/>
        <dbReference type="ChEBI" id="CHEBI:15378"/>
        <dbReference type="ChEBI" id="CHEBI:57856"/>
        <dbReference type="ChEBI" id="CHEBI:59789"/>
        <dbReference type="ChEBI" id="CHEBI:73542"/>
        <dbReference type="ChEBI" id="CHEBI:74269"/>
        <dbReference type="EC" id="2.1.1.221"/>
    </reaction>
</comment>
<dbReference type="PANTHER" id="PTHR13563:SF13">
    <property type="entry name" value="TRNA METHYLTRANSFERASE 10 HOMOLOG A"/>
    <property type="match status" value="1"/>
</dbReference>
<evidence type="ECO:0000313" key="9">
    <source>
        <dbReference type="EMBL" id="KAH0573211.1"/>
    </source>
</evidence>
<dbReference type="GO" id="GO:0052905">
    <property type="term" value="F:tRNA (guanosine(9)-N1)-methyltransferase activity"/>
    <property type="evidence" value="ECO:0007669"/>
    <property type="project" value="UniProtKB-EC"/>
</dbReference>
<dbReference type="Proteomes" id="UP000018208">
    <property type="component" value="Unassembled WGS sequence"/>
</dbReference>
<dbReference type="CDD" id="cd18089">
    <property type="entry name" value="SPOUT_Trm10-like"/>
    <property type="match status" value="1"/>
</dbReference>
<dbReference type="PROSITE" id="PS51675">
    <property type="entry name" value="SAM_MT_TRM10"/>
    <property type="match status" value="1"/>
</dbReference>
<dbReference type="GO" id="GO:0000049">
    <property type="term" value="F:tRNA binding"/>
    <property type="evidence" value="ECO:0007669"/>
    <property type="project" value="TreeGrafter"/>
</dbReference>
<dbReference type="EC" id="2.1.1.221" evidence="1"/>
<evidence type="ECO:0000259" key="7">
    <source>
        <dbReference type="PROSITE" id="PS51675"/>
    </source>
</evidence>
<protein>
    <recommendedName>
        <fullName evidence="1">tRNA (guanine(9)-N(1))-methyltransferase</fullName>
        <ecNumber evidence="1">2.1.1.221</ecNumber>
    </recommendedName>
</protein>
<keyword evidence="2 8" id="KW-0489">Methyltransferase</keyword>
<keyword evidence="10" id="KW-1185">Reference proteome</keyword>
<evidence type="ECO:0000256" key="1">
    <source>
        <dbReference type="ARBA" id="ARBA00012797"/>
    </source>
</evidence>
<dbReference type="GO" id="GO:0005634">
    <property type="term" value="C:nucleus"/>
    <property type="evidence" value="ECO:0007669"/>
    <property type="project" value="TreeGrafter"/>
</dbReference>
<dbReference type="VEuPathDB" id="GiardiaDB:SS50377_25331"/>
<dbReference type="OrthoDB" id="278300at2759"/>
<organism evidence="8">
    <name type="scientific">Spironucleus salmonicida</name>
    <dbReference type="NCBI Taxonomy" id="348837"/>
    <lineage>
        <taxon>Eukaryota</taxon>
        <taxon>Metamonada</taxon>
        <taxon>Diplomonadida</taxon>
        <taxon>Hexamitidae</taxon>
        <taxon>Hexamitinae</taxon>
        <taxon>Spironucleus</taxon>
    </lineage>
</organism>